<feature type="region of interest" description="Disordered" evidence="1">
    <location>
        <begin position="133"/>
        <end position="159"/>
    </location>
</feature>
<protein>
    <submittedName>
        <fullName evidence="4">Uncharacterized protein</fullName>
    </submittedName>
</protein>
<keyword evidence="5" id="KW-1185">Reference proteome</keyword>
<dbReference type="EMBL" id="JACBAD010001828">
    <property type="protein sequence ID" value="KAF7133650.1"/>
    <property type="molecule type" value="Genomic_DNA"/>
</dbReference>
<evidence type="ECO:0000256" key="2">
    <source>
        <dbReference type="SAM" id="Phobius"/>
    </source>
</evidence>
<feature type="transmembrane region" description="Helical" evidence="2">
    <location>
        <begin position="105"/>
        <end position="126"/>
    </location>
</feature>
<dbReference type="EMBL" id="JACBAF010001992">
    <property type="protein sequence ID" value="KAF7170356.1"/>
    <property type="molecule type" value="Genomic_DNA"/>
</dbReference>
<reference evidence="4" key="1">
    <citation type="submission" date="2020-06" db="EMBL/GenBank/DDBJ databases">
        <title>Draft genome sequences of strains closely related to Aspergillus parafelis and Aspergillus hiratsukae.</title>
        <authorList>
            <person name="Dos Santos R.A.C."/>
            <person name="Rivero-Menendez O."/>
            <person name="Steenwyk J.L."/>
            <person name="Mead M.E."/>
            <person name="Goldman G.H."/>
            <person name="Alastruey-Izquierdo A."/>
            <person name="Rokas A."/>
        </authorList>
    </citation>
    <scope>NUCLEOTIDE SEQUENCE</scope>
    <source>
        <strain evidence="3">CNM-CM5793</strain>
        <strain evidence="4">CNM-CM6106</strain>
    </source>
</reference>
<dbReference type="Proteomes" id="UP000630445">
    <property type="component" value="Unassembled WGS sequence"/>
</dbReference>
<organism evidence="4 6">
    <name type="scientific">Aspergillus hiratsukae</name>
    <dbReference type="NCBI Taxonomy" id="1194566"/>
    <lineage>
        <taxon>Eukaryota</taxon>
        <taxon>Fungi</taxon>
        <taxon>Dikarya</taxon>
        <taxon>Ascomycota</taxon>
        <taxon>Pezizomycotina</taxon>
        <taxon>Eurotiomycetes</taxon>
        <taxon>Eurotiomycetidae</taxon>
        <taxon>Eurotiales</taxon>
        <taxon>Aspergillaceae</taxon>
        <taxon>Aspergillus</taxon>
        <taxon>Aspergillus subgen. Fumigati</taxon>
    </lineage>
</organism>
<gene>
    <name evidence="3" type="ORF">CNMCM5793_004942</name>
    <name evidence="4" type="ORF">CNMCM6106_005063</name>
</gene>
<keyword evidence="2" id="KW-0812">Transmembrane</keyword>
<feature type="compositionally biased region" description="Acidic residues" evidence="1">
    <location>
        <begin position="419"/>
        <end position="450"/>
    </location>
</feature>
<evidence type="ECO:0000313" key="4">
    <source>
        <dbReference type="EMBL" id="KAF7170356.1"/>
    </source>
</evidence>
<feature type="compositionally biased region" description="Basic and acidic residues" evidence="1">
    <location>
        <begin position="1"/>
        <end position="13"/>
    </location>
</feature>
<comment type="caution">
    <text evidence="4">The sequence shown here is derived from an EMBL/GenBank/DDBJ whole genome shotgun (WGS) entry which is preliminary data.</text>
</comment>
<proteinExistence type="predicted"/>
<evidence type="ECO:0000256" key="1">
    <source>
        <dbReference type="SAM" id="MobiDB-lite"/>
    </source>
</evidence>
<feature type="compositionally biased region" description="Low complexity" evidence="1">
    <location>
        <begin position="135"/>
        <end position="159"/>
    </location>
</feature>
<keyword evidence="2" id="KW-1133">Transmembrane helix</keyword>
<dbReference type="AlphaFoldDB" id="A0A8H6QAX1"/>
<feature type="region of interest" description="Disordered" evidence="1">
    <location>
        <begin position="412"/>
        <end position="454"/>
    </location>
</feature>
<dbReference type="Proteomes" id="UP000662466">
    <property type="component" value="Unassembled WGS sequence"/>
</dbReference>
<keyword evidence="2" id="KW-0472">Membrane</keyword>
<evidence type="ECO:0000313" key="6">
    <source>
        <dbReference type="Proteomes" id="UP000662466"/>
    </source>
</evidence>
<dbReference type="OrthoDB" id="3539644at2759"/>
<evidence type="ECO:0000313" key="3">
    <source>
        <dbReference type="EMBL" id="KAF7133650.1"/>
    </source>
</evidence>
<feature type="compositionally biased region" description="Basic residues" evidence="1">
    <location>
        <begin position="88"/>
        <end position="97"/>
    </location>
</feature>
<accession>A0A8H6QAX1</accession>
<feature type="compositionally biased region" description="Low complexity" evidence="1">
    <location>
        <begin position="63"/>
        <end position="75"/>
    </location>
</feature>
<evidence type="ECO:0000313" key="5">
    <source>
        <dbReference type="Proteomes" id="UP000630445"/>
    </source>
</evidence>
<feature type="region of interest" description="Disordered" evidence="1">
    <location>
        <begin position="61"/>
        <end position="97"/>
    </location>
</feature>
<name>A0A8H6QAX1_9EURO</name>
<feature type="region of interest" description="Disordered" evidence="1">
    <location>
        <begin position="1"/>
        <end position="48"/>
    </location>
</feature>
<sequence>MSELGYSDRHDDSASIYQTSMLDDDQSHSTAPLLPKSKSQEYGNETTPADAMKELEMGDVKNLSPSLSPGPRPSSTFGMIDEWTPSPRFKRPHSRSGSRSFRRTCLLFLLKAVLAVWFGVVLYNVVRYCARSHKSPGGLPDTSSGTSTSTSTSDEDTLASADTNRRITIDADAENIHGVYPLYDFLSLTTTTGNITVAIAPQPAHPDHPFEPARLHVRSLSGTITVSFTAPEAALLPELELDMELNASASQTECIRTKTLPSRPYDLDIETETGPISGRMVFSRSARLVSAGGDITAMLIPITVIPGIEENCTTEMQMTGLNISILTETEAGEQRVHVTQPFVLGSVAGGAAGTFHCVSGVHVAGDGAMEVAYPAAWAGSVHVRTEGGSVRLEGEGVEVVESGEGMVDAMVRSERMSDDEVDEDDGDEEDDDEEDNREADDDDDYDDDERGIEGWMDVTFKSKAGSILFYVG</sequence>